<evidence type="ECO:0000313" key="2">
    <source>
        <dbReference type="EMBL" id="KAJ0969990.1"/>
    </source>
</evidence>
<feature type="compositionally biased region" description="Polar residues" evidence="1">
    <location>
        <begin position="301"/>
        <end position="310"/>
    </location>
</feature>
<feature type="compositionally biased region" description="Basic residues" evidence="1">
    <location>
        <begin position="314"/>
        <end position="323"/>
    </location>
</feature>
<comment type="caution">
    <text evidence="2">The sequence shown here is derived from an EMBL/GenBank/DDBJ whole genome shotgun (WGS) entry which is preliminary data.</text>
</comment>
<dbReference type="EMBL" id="JAGGNH010000006">
    <property type="protein sequence ID" value="KAJ0969990.1"/>
    <property type="molecule type" value="Genomic_DNA"/>
</dbReference>
<evidence type="ECO:0000313" key="3">
    <source>
        <dbReference type="Proteomes" id="UP001085076"/>
    </source>
</evidence>
<gene>
    <name evidence="2" type="ORF">J5N97_022867</name>
</gene>
<evidence type="ECO:0000256" key="1">
    <source>
        <dbReference type="SAM" id="MobiDB-lite"/>
    </source>
</evidence>
<feature type="region of interest" description="Disordered" evidence="1">
    <location>
        <begin position="157"/>
        <end position="182"/>
    </location>
</feature>
<feature type="compositionally biased region" description="Polar residues" evidence="1">
    <location>
        <begin position="158"/>
        <end position="175"/>
    </location>
</feature>
<feature type="region of interest" description="Disordered" evidence="1">
    <location>
        <begin position="264"/>
        <end position="331"/>
    </location>
</feature>
<reference evidence="2" key="2">
    <citation type="journal article" date="2022" name="Hortic Res">
        <title>The genome of Dioscorea zingiberensis sheds light on the biosynthesis, origin and evolution of the medicinally important diosgenin saponins.</title>
        <authorList>
            <person name="Li Y."/>
            <person name="Tan C."/>
            <person name="Li Z."/>
            <person name="Guo J."/>
            <person name="Li S."/>
            <person name="Chen X."/>
            <person name="Wang C."/>
            <person name="Dai X."/>
            <person name="Yang H."/>
            <person name="Song W."/>
            <person name="Hou L."/>
            <person name="Xu J."/>
            <person name="Tong Z."/>
            <person name="Xu A."/>
            <person name="Yuan X."/>
            <person name="Wang W."/>
            <person name="Yang Q."/>
            <person name="Chen L."/>
            <person name="Sun Z."/>
            <person name="Wang K."/>
            <person name="Pan B."/>
            <person name="Chen J."/>
            <person name="Bao Y."/>
            <person name="Liu F."/>
            <person name="Qi X."/>
            <person name="Gang D.R."/>
            <person name="Wen J."/>
            <person name="Li J."/>
        </authorList>
    </citation>
    <scope>NUCLEOTIDE SEQUENCE</scope>
    <source>
        <strain evidence="2">Dzin_1.0</strain>
    </source>
</reference>
<accession>A0A9D5HBB1</accession>
<dbReference type="AlphaFoldDB" id="A0A9D5HBB1"/>
<keyword evidence="3" id="KW-1185">Reference proteome</keyword>
<dbReference type="Proteomes" id="UP001085076">
    <property type="component" value="Miscellaneous, Linkage group lg06"/>
</dbReference>
<feature type="region of interest" description="Disordered" evidence="1">
    <location>
        <begin position="1"/>
        <end position="78"/>
    </location>
</feature>
<reference evidence="2" key="1">
    <citation type="submission" date="2021-03" db="EMBL/GenBank/DDBJ databases">
        <authorList>
            <person name="Li Z."/>
            <person name="Yang C."/>
        </authorList>
    </citation>
    <scope>NUCLEOTIDE SEQUENCE</scope>
    <source>
        <strain evidence="2">Dzin_1.0</strain>
        <tissue evidence="2">Leaf</tissue>
    </source>
</reference>
<protein>
    <submittedName>
        <fullName evidence="2">Uncharacterized protein</fullName>
    </submittedName>
</protein>
<feature type="compositionally biased region" description="Polar residues" evidence="1">
    <location>
        <begin position="57"/>
        <end position="70"/>
    </location>
</feature>
<proteinExistence type="predicted"/>
<organism evidence="2 3">
    <name type="scientific">Dioscorea zingiberensis</name>
    <dbReference type="NCBI Taxonomy" id="325984"/>
    <lineage>
        <taxon>Eukaryota</taxon>
        <taxon>Viridiplantae</taxon>
        <taxon>Streptophyta</taxon>
        <taxon>Embryophyta</taxon>
        <taxon>Tracheophyta</taxon>
        <taxon>Spermatophyta</taxon>
        <taxon>Magnoliopsida</taxon>
        <taxon>Liliopsida</taxon>
        <taxon>Dioscoreales</taxon>
        <taxon>Dioscoreaceae</taxon>
        <taxon>Dioscorea</taxon>
    </lineage>
</organism>
<name>A0A9D5HBB1_9LILI</name>
<sequence length="390" mass="42998">MDRCTGETPKTPKSSALAAVPGGEEAKEPDVALELPMDASRDESATEGVKATGHAIDSNSNDSDRTGQQPEDTEEPDFESIIQSLTAAWRAPPSNIPDLSPFSNPDELASLNILNPVNEQARKQTQPTLAVGPHRTMCNICEYENLADQELELGRAQSPPTSILPFSSVRTQPTNPMEMGPGKQIDVMPLESNEDELISNYMLCPSKPIQTLIKLLMNKIEADLNKASLRQIANSWNIISDEAWISLTNDFSHGGNTNYHVEKAQEEATKNDPPNAPQEAPVIIPKPRGRPRKNKALANPQVATTHTNQTKGEKVHKGRSKRQRQPDHEMDLSNLSTVNITIADWPEEEIITKALKVGVHLEHQEGNAKKAINHMRLIEAERHSGVQERN</sequence>